<organism evidence="2 3">
    <name type="scientific">Streblomastix strix</name>
    <dbReference type="NCBI Taxonomy" id="222440"/>
    <lineage>
        <taxon>Eukaryota</taxon>
        <taxon>Metamonada</taxon>
        <taxon>Preaxostyla</taxon>
        <taxon>Oxymonadida</taxon>
        <taxon>Streblomastigidae</taxon>
        <taxon>Streblomastix</taxon>
    </lineage>
</organism>
<evidence type="ECO:0000256" key="1">
    <source>
        <dbReference type="SAM" id="Coils"/>
    </source>
</evidence>
<reference evidence="2 3" key="1">
    <citation type="submission" date="2019-03" db="EMBL/GenBank/DDBJ databases">
        <title>Single cell metagenomics reveals metabolic interactions within the superorganism composed of flagellate Streblomastix strix and complex community of Bacteroidetes bacteria on its surface.</title>
        <authorList>
            <person name="Treitli S.C."/>
            <person name="Kolisko M."/>
            <person name="Husnik F."/>
            <person name="Keeling P."/>
            <person name="Hampl V."/>
        </authorList>
    </citation>
    <scope>NUCLEOTIDE SEQUENCE [LARGE SCALE GENOMIC DNA]</scope>
    <source>
        <strain evidence="2">ST1C</strain>
    </source>
</reference>
<accession>A0A5J4UW67</accession>
<name>A0A5J4UW67_9EUKA</name>
<dbReference type="AlphaFoldDB" id="A0A5J4UW67"/>
<proteinExistence type="predicted"/>
<keyword evidence="1" id="KW-0175">Coiled coil</keyword>
<comment type="caution">
    <text evidence="2">The sequence shown here is derived from an EMBL/GenBank/DDBJ whole genome shotgun (WGS) entry which is preliminary data.</text>
</comment>
<feature type="coiled-coil region" evidence="1">
    <location>
        <begin position="1"/>
        <end position="146"/>
    </location>
</feature>
<dbReference type="EMBL" id="SNRW01011786">
    <property type="protein sequence ID" value="KAA6374689.1"/>
    <property type="molecule type" value="Genomic_DNA"/>
</dbReference>
<evidence type="ECO:0000313" key="2">
    <source>
        <dbReference type="EMBL" id="KAA6374689.1"/>
    </source>
</evidence>
<gene>
    <name evidence="2" type="ORF">EZS28_029785</name>
</gene>
<sequence>MDDKEEAIKIASESQENEQAEIKLRRDISIENRKLETELEKLKKQIEKAKYREEIEEKEKEMNIAIEETTRRLLAEKKSKKEQIDRERECKRADNAEQRLNELQETLHKTLNNLMIKTEDYHKEKIKAEREQQKAIEEKQKRKETEILMGRIELQNLHLKRENYLLKRQRKEQIGEEKVDEEFAKIQQEMKQFNENLQLKEVMERERNRSIEYAVKTKPQEIDKGVDQVKIENEQLGLINAQQENNNFKAEISHIFPIAVIPQPIVPNTEHGQFVGYTFSISQPYGADCIIAFNPLIESVVFFFEVIFKKSIGQSFALNELRSLSIADASVSFEPDEPPSKCVYKRERCIDLIEEI</sequence>
<dbReference type="Proteomes" id="UP000324800">
    <property type="component" value="Unassembled WGS sequence"/>
</dbReference>
<evidence type="ECO:0000313" key="3">
    <source>
        <dbReference type="Proteomes" id="UP000324800"/>
    </source>
</evidence>
<protein>
    <submittedName>
        <fullName evidence="2">Uncharacterized protein</fullName>
    </submittedName>
</protein>